<reference evidence="2 3" key="1">
    <citation type="submission" date="2024-09" db="EMBL/GenBank/DDBJ databases">
        <authorList>
            <person name="Makale K.P.P."/>
            <person name="Makhzoum A."/>
            <person name="Rantong G."/>
            <person name="Rahube T.O."/>
        </authorList>
    </citation>
    <scope>NUCLEOTIDE SEQUENCE [LARGE SCALE GENOMIC DNA]</scope>
    <source>
        <strain evidence="2 3">KM_D13</strain>
    </source>
</reference>
<keyword evidence="3" id="KW-1185">Reference proteome</keyword>
<dbReference type="RefSeq" id="WP_373954308.1">
    <property type="nucleotide sequence ID" value="NZ_JBHDLN010000009.1"/>
</dbReference>
<protein>
    <submittedName>
        <fullName evidence="2">Uncharacterized protein</fullName>
    </submittedName>
</protein>
<comment type="caution">
    <text evidence="2">The sequence shown here is derived from an EMBL/GenBank/DDBJ whole genome shotgun (WGS) entry which is preliminary data.</text>
</comment>
<feature type="compositionally biased region" description="Polar residues" evidence="1">
    <location>
        <begin position="241"/>
        <end position="254"/>
    </location>
</feature>
<proteinExistence type="predicted"/>
<gene>
    <name evidence="2" type="ORF">ACEU3E_19715</name>
</gene>
<evidence type="ECO:0000256" key="1">
    <source>
        <dbReference type="SAM" id="MobiDB-lite"/>
    </source>
</evidence>
<sequence length="292" mass="31810">MARGLFDVVVNPEHGEDTMTVVANCINGYEHELHTLRDGTMVVLKKEGSPDKQIRIVRGLDDECLFHYIEMGPATAQAVNLRGGARCLLEYNELEHTVTLTKITVNKERVVVLTEKGRAEPRVRIGYSLLNKLGMTGARRSGTVRARHGNASVKLRLSVPPNELSEQFVLSAGAAAKLRLGNGQPCLLAYDQGARTLLFSPLSDVPESVDPATVSAPNTSAQYMRSSYRSRSAQRADTKTMAASRSGKSQTRKTAPSGLFVSKQTKAPKPGRSSKTGESAVWISPTLHRGRR</sequence>
<feature type="region of interest" description="Disordered" evidence="1">
    <location>
        <begin position="209"/>
        <end position="292"/>
    </location>
</feature>
<dbReference type="Proteomes" id="UP001575622">
    <property type="component" value="Unassembled WGS sequence"/>
</dbReference>
<dbReference type="EMBL" id="JBHDLN010000009">
    <property type="protein sequence ID" value="MFB0844419.1"/>
    <property type="molecule type" value="Genomic_DNA"/>
</dbReference>
<organism evidence="2 3">
    <name type="scientific">Paenibacillus oleatilyticus</name>
    <dbReference type="NCBI Taxonomy" id="2594886"/>
    <lineage>
        <taxon>Bacteria</taxon>
        <taxon>Bacillati</taxon>
        <taxon>Bacillota</taxon>
        <taxon>Bacilli</taxon>
        <taxon>Bacillales</taxon>
        <taxon>Paenibacillaceae</taxon>
        <taxon>Paenibacillus</taxon>
    </lineage>
</organism>
<evidence type="ECO:0000313" key="2">
    <source>
        <dbReference type="EMBL" id="MFB0844419.1"/>
    </source>
</evidence>
<evidence type="ECO:0000313" key="3">
    <source>
        <dbReference type="Proteomes" id="UP001575622"/>
    </source>
</evidence>
<name>A0ABV4V4C2_9BACL</name>
<feature type="compositionally biased region" description="Low complexity" evidence="1">
    <location>
        <begin position="220"/>
        <end position="235"/>
    </location>
</feature>
<accession>A0ABV4V4C2</accession>